<keyword evidence="1" id="KW-0732">Signal</keyword>
<evidence type="ECO:0000313" key="2">
    <source>
        <dbReference type="EMBL" id="QZD94638.1"/>
    </source>
</evidence>
<dbReference type="InterPro" id="IPR011990">
    <property type="entry name" value="TPR-like_helical_dom_sf"/>
</dbReference>
<sequence>MKTALALAAFALALPAGAIAQDAGETEEEGTPPPPIIVIADPDEKPRRVALGSRVPRTAHFANSGIASNVGTPGLTPQSGMTPHTHKFIMRKRKGCESEDPLLSKTVVCILASGDDLAAEGDLAGAIDHYRHVAYTESYSARERHVGSEKLFALAQHADDAGLREEGLLALLSTGELAPARAQEARRSLVALALAKGDDRSAMKRLEEVVLNDAEDARSLANLAAIQERNGMAAARETIRRAIAVQEAKGYSVPRSWRQLAAGE</sequence>
<dbReference type="Proteomes" id="UP000824321">
    <property type="component" value="Chromosome"/>
</dbReference>
<organism evidence="2 3">
    <name type="scientific">Qipengyuania gelatinilytica</name>
    <dbReference type="NCBI Taxonomy" id="2867231"/>
    <lineage>
        <taxon>Bacteria</taxon>
        <taxon>Pseudomonadati</taxon>
        <taxon>Pseudomonadota</taxon>
        <taxon>Alphaproteobacteria</taxon>
        <taxon>Sphingomonadales</taxon>
        <taxon>Erythrobacteraceae</taxon>
        <taxon>Qipengyuania</taxon>
    </lineage>
</organism>
<dbReference type="Gene3D" id="1.25.40.10">
    <property type="entry name" value="Tetratricopeptide repeat domain"/>
    <property type="match status" value="1"/>
</dbReference>
<accession>A0ABX9A5U0</accession>
<protein>
    <recommendedName>
        <fullName evidence="4">Tetratricopeptide repeat protein</fullName>
    </recommendedName>
</protein>
<dbReference type="RefSeq" id="WP_221430383.1">
    <property type="nucleotide sequence ID" value="NZ_CP081294.1"/>
</dbReference>
<gene>
    <name evidence="2" type="ORF">K3136_11140</name>
</gene>
<evidence type="ECO:0000256" key="1">
    <source>
        <dbReference type="SAM" id="SignalP"/>
    </source>
</evidence>
<proteinExistence type="predicted"/>
<evidence type="ECO:0000313" key="3">
    <source>
        <dbReference type="Proteomes" id="UP000824321"/>
    </source>
</evidence>
<name>A0ABX9A5U0_9SPHN</name>
<feature type="signal peptide" evidence="1">
    <location>
        <begin position="1"/>
        <end position="20"/>
    </location>
</feature>
<evidence type="ECO:0008006" key="4">
    <source>
        <dbReference type="Google" id="ProtNLM"/>
    </source>
</evidence>
<reference evidence="2 3" key="1">
    <citation type="submission" date="2021-08" db="EMBL/GenBank/DDBJ databases">
        <title>Comparative Genomics Analysis of the Genus Qipengyuania Reveals Extensive Genetic Diversity and Metabolic Versatility, Including the Description of Fifteen Novel Species.</title>
        <authorList>
            <person name="Liu Y."/>
        </authorList>
    </citation>
    <scope>NUCLEOTIDE SEQUENCE [LARGE SCALE GENOMIC DNA]</scope>
    <source>
        <strain evidence="2 3">1NDH1</strain>
    </source>
</reference>
<keyword evidence="3" id="KW-1185">Reference proteome</keyword>
<dbReference type="EMBL" id="CP081294">
    <property type="protein sequence ID" value="QZD94638.1"/>
    <property type="molecule type" value="Genomic_DNA"/>
</dbReference>
<feature type="chain" id="PRO_5046327552" description="Tetratricopeptide repeat protein" evidence="1">
    <location>
        <begin position="21"/>
        <end position="264"/>
    </location>
</feature>